<protein>
    <submittedName>
        <fullName evidence="1">Gp7</fullName>
    </submittedName>
</protein>
<gene>
    <name evidence="1" type="ORF">LEA_17373</name>
</gene>
<sequence length="194" mass="20190">EMSNHLVPTDNRAIFIGHTLFAKCKLSDYIVGIDVLGKDAVANGSLGKLDGNDVYAIPDSYLPAGVNFVIFRKGASVDPVKNQTMRIQKNPLGIDGDVAEYRVMFDSFVLDKKAYAIGVHATAGCATPTMSVSGGTLTLTAGEGETIKYTTDGSNPKTSSTAKTYSASAKPTGIAAGTEVKAYASKTGALDSGI</sequence>
<dbReference type="InterPro" id="IPR026876">
    <property type="entry name" value="Fn3_assoc_repeat"/>
</dbReference>
<dbReference type="Pfam" id="PF13287">
    <property type="entry name" value="Fn3_assoc"/>
    <property type="match status" value="1"/>
</dbReference>
<feature type="non-terminal residue" evidence="1">
    <location>
        <position position="194"/>
    </location>
</feature>
<dbReference type="EMBL" id="AJWY01011896">
    <property type="protein sequence ID" value="EKC51483.1"/>
    <property type="molecule type" value="Genomic_DNA"/>
</dbReference>
<dbReference type="AlphaFoldDB" id="K1S1E0"/>
<comment type="caution">
    <text evidence="1">The sequence shown here is derived from an EMBL/GenBank/DDBJ whole genome shotgun (WGS) entry which is preliminary data.</text>
</comment>
<proteinExistence type="predicted"/>
<feature type="non-terminal residue" evidence="1">
    <location>
        <position position="1"/>
    </location>
</feature>
<reference evidence="1" key="1">
    <citation type="journal article" date="2013" name="Environ. Microbiol.">
        <title>Microbiota from the distal guts of lean and obese adolescents exhibit partial functional redundancy besides clear differences in community structure.</title>
        <authorList>
            <person name="Ferrer M."/>
            <person name="Ruiz A."/>
            <person name="Lanza F."/>
            <person name="Haange S.B."/>
            <person name="Oberbach A."/>
            <person name="Till H."/>
            <person name="Bargiela R."/>
            <person name="Campoy C."/>
            <person name="Segura M.T."/>
            <person name="Richter M."/>
            <person name="von Bergen M."/>
            <person name="Seifert J."/>
            <person name="Suarez A."/>
        </authorList>
    </citation>
    <scope>NUCLEOTIDE SEQUENCE</scope>
</reference>
<name>K1S1E0_9ZZZZ</name>
<organism evidence="1">
    <name type="scientific">human gut metagenome</name>
    <dbReference type="NCBI Taxonomy" id="408170"/>
    <lineage>
        <taxon>unclassified sequences</taxon>
        <taxon>metagenomes</taxon>
        <taxon>organismal metagenomes</taxon>
    </lineage>
</organism>
<evidence type="ECO:0000313" key="1">
    <source>
        <dbReference type="EMBL" id="EKC51483.1"/>
    </source>
</evidence>
<accession>K1S1E0</accession>